<dbReference type="InterPro" id="IPR017853">
    <property type="entry name" value="GH"/>
</dbReference>
<sequence>MDSLQNDRKWWKDEYVYQIWPASFKDSNGDGWGDLGGVIESLDYIKELGTNIIWLSPIFDSPQHDMGYDVSNYEEVYSRFGSVFDVEALIKGCHVRGMRLLLDLVVNHTSDQHQWFKDSRSSKQDPKRDWYIWKPARYDENGNRHPPNNWRSNFSGSAWEWDEATQEYYLHLFAKTQPDLNWECVAMRQAVYDSSMKFWLDKGVDGFRIDTITIYSKDPSFPDAPIQDKDSPWQLASCHYRNKARNFEHIAEMNEKVLSKYDCMTVGEYGPTYDTDLALRYCSAAEKRIDMGFQFETVYTGFGKVDKFKAQPVAMGDFKGSHAKWQKFIEGNDGWTSAFLENHDLPRSVSRFGCDSPEYREVSAKLLAMMEATATGTLFIYQGQELGMTNIPKDWTIDDYQDLEAQNYYNAVKAATGCDGNALASAMGGLRQVGRDHARTPMQWSNSPNAGFSSVKPWMRVNDNYREINVADQLADKNSVLSFWKTLLKLRRKNIGVFAHGSFTYVDDSPLVMTYEKKFNGEVALVMLNFTSESQPIPLREEWTSTKPLIGNVDKSEDQKLGPWEGRIYVK</sequence>
<evidence type="ECO:0000256" key="2">
    <source>
        <dbReference type="ARBA" id="ARBA00026248"/>
    </source>
</evidence>
<dbReference type="Gene3D" id="2.60.40.1180">
    <property type="entry name" value="Golgi alpha-mannosidase II"/>
    <property type="match status" value="1"/>
</dbReference>
<keyword evidence="2" id="KW-0462">Maltose metabolism</keyword>
<dbReference type="GO" id="GO:0004574">
    <property type="term" value="F:oligo-1,6-glucosidase activity"/>
    <property type="evidence" value="ECO:0007669"/>
    <property type="project" value="TreeGrafter"/>
</dbReference>
<evidence type="ECO:0000313" key="4">
    <source>
        <dbReference type="EMBL" id="KAJ5318407.1"/>
    </source>
</evidence>
<gene>
    <name evidence="4" type="ORF">N7476_004827</name>
</gene>
<evidence type="ECO:0000313" key="5">
    <source>
        <dbReference type="Proteomes" id="UP001147746"/>
    </source>
</evidence>
<dbReference type="AlphaFoldDB" id="A0A9W9PYR1"/>
<dbReference type="InterPro" id="IPR045857">
    <property type="entry name" value="O16G_dom_2"/>
</dbReference>
<name>A0A9W9PYR1_9EURO</name>
<dbReference type="SUPFAM" id="SSF51011">
    <property type="entry name" value="Glycosyl hydrolase domain"/>
    <property type="match status" value="1"/>
</dbReference>
<dbReference type="GO" id="GO:0000025">
    <property type="term" value="P:maltose catabolic process"/>
    <property type="evidence" value="ECO:0007669"/>
    <property type="project" value="TreeGrafter"/>
</dbReference>
<dbReference type="EMBL" id="JAPZBO010000004">
    <property type="protein sequence ID" value="KAJ5318407.1"/>
    <property type="molecule type" value="Genomic_DNA"/>
</dbReference>
<dbReference type="Gene3D" id="3.20.20.80">
    <property type="entry name" value="Glycosidases"/>
    <property type="match status" value="1"/>
</dbReference>
<comment type="similarity">
    <text evidence="1">Belongs to the glycosyl hydrolase 13 family.</text>
</comment>
<evidence type="ECO:0000259" key="3">
    <source>
        <dbReference type="SMART" id="SM00642"/>
    </source>
</evidence>
<dbReference type="SMART" id="SM00642">
    <property type="entry name" value="Aamy"/>
    <property type="match status" value="1"/>
</dbReference>
<dbReference type="PANTHER" id="PTHR10357:SF179">
    <property type="entry name" value="NEUTRAL AND BASIC AMINO ACID TRANSPORT PROTEIN RBAT"/>
    <property type="match status" value="1"/>
</dbReference>
<keyword evidence="5" id="KW-1185">Reference proteome</keyword>
<comment type="caution">
    <text evidence="4">The sequence shown here is derived from an EMBL/GenBank/DDBJ whole genome shotgun (WGS) entry which is preliminary data.</text>
</comment>
<dbReference type="Proteomes" id="UP001147746">
    <property type="component" value="Unassembled WGS sequence"/>
</dbReference>
<dbReference type="InterPro" id="IPR006047">
    <property type="entry name" value="GH13_cat_dom"/>
</dbReference>
<reference evidence="4" key="1">
    <citation type="submission" date="2022-12" db="EMBL/GenBank/DDBJ databases">
        <authorList>
            <person name="Petersen C."/>
        </authorList>
    </citation>
    <scope>NUCLEOTIDE SEQUENCE</scope>
    <source>
        <strain evidence="4">IBT 21472</strain>
    </source>
</reference>
<proteinExistence type="inferred from homology"/>
<dbReference type="GO" id="GO:0005987">
    <property type="term" value="P:sucrose catabolic process"/>
    <property type="evidence" value="ECO:0007669"/>
    <property type="project" value="TreeGrafter"/>
</dbReference>
<reference evidence="4" key="2">
    <citation type="journal article" date="2023" name="IMA Fungus">
        <title>Comparative genomic study of the Penicillium genus elucidates a diverse pangenome and 15 lateral gene transfer events.</title>
        <authorList>
            <person name="Petersen C."/>
            <person name="Sorensen T."/>
            <person name="Nielsen M.R."/>
            <person name="Sondergaard T.E."/>
            <person name="Sorensen J.L."/>
            <person name="Fitzpatrick D.A."/>
            <person name="Frisvad J.C."/>
            <person name="Nielsen K.L."/>
        </authorList>
    </citation>
    <scope>NUCLEOTIDE SEQUENCE</scope>
    <source>
        <strain evidence="4">IBT 21472</strain>
    </source>
</reference>
<protein>
    <recommendedName>
        <fullName evidence="3">Glycosyl hydrolase family 13 catalytic domain-containing protein</fullName>
    </recommendedName>
</protein>
<evidence type="ECO:0000256" key="1">
    <source>
        <dbReference type="ARBA" id="ARBA00008061"/>
    </source>
</evidence>
<dbReference type="Pfam" id="PF00128">
    <property type="entry name" value="Alpha-amylase"/>
    <property type="match status" value="1"/>
</dbReference>
<dbReference type="PANTHER" id="PTHR10357">
    <property type="entry name" value="ALPHA-AMYLASE FAMILY MEMBER"/>
    <property type="match status" value="1"/>
</dbReference>
<dbReference type="CDD" id="cd11333">
    <property type="entry name" value="AmyAc_SI_OligoGlu_DGase"/>
    <property type="match status" value="1"/>
</dbReference>
<accession>A0A9W9PYR1</accession>
<dbReference type="FunFam" id="3.90.400.10:FF:000003">
    <property type="entry name" value="Probable alpha-glucosidase (Maltase)"/>
    <property type="match status" value="1"/>
</dbReference>
<dbReference type="InterPro" id="IPR013780">
    <property type="entry name" value="Glyco_hydro_b"/>
</dbReference>
<dbReference type="GO" id="GO:0033934">
    <property type="term" value="F:glucan 1,4-alpha-maltotriohydrolase activity"/>
    <property type="evidence" value="ECO:0007669"/>
    <property type="project" value="TreeGrafter"/>
</dbReference>
<dbReference type="GO" id="GO:0004575">
    <property type="term" value="F:sucrose alpha-glucosidase activity"/>
    <property type="evidence" value="ECO:0007669"/>
    <property type="project" value="TreeGrafter"/>
</dbReference>
<dbReference type="GO" id="GO:0004556">
    <property type="term" value="F:alpha-amylase activity"/>
    <property type="evidence" value="ECO:0007669"/>
    <property type="project" value="TreeGrafter"/>
</dbReference>
<dbReference type="Gene3D" id="3.90.400.10">
    <property type="entry name" value="Oligo-1,6-glucosidase, Domain 2"/>
    <property type="match status" value="1"/>
</dbReference>
<dbReference type="SUPFAM" id="SSF51445">
    <property type="entry name" value="(Trans)glycosidases"/>
    <property type="match status" value="1"/>
</dbReference>
<organism evidence="4 5">
    <name type="scientific">Penicillium atrosanguineum</name>
    <dbReference type="NCBI Taxonomy" id="1132637"/>
    <lineage>
        <taxon>Eukaryota</taxon>
        <taxon>Fungi</taxon>
        <taxon>Dikarya</taxon>
        <taxon>Ascomycota</taxon>
        <taxon>Pezizomycotina</taxon>
        <taxon>Eurotiomycetes</taxon>
        <taxon>Eurotiomycetidae</taxon>
        <taxon>Eurotiales</taxon>
        <taxon>Aspergillaceae</taxon>
        <taxon>Penicillium</taxon>
    </lineage>
</organism>
<feature type="domain" description="Glycosyl hydrolase family 13 catalytic" evidence="3">
    <location>
        <begin position="18"/>
        <end position="431"/>
    </location>
</feature>
<dbReference type="FunFam" id="3.20.20.80:FF:000087">
    <property type="entry name" value="Oligo-1,6-glucosidase IMA1"/>
    <property type="match status" value="1"/>
</dbReference>